<evidence type="ECO:0000256" key="2">
    <source>
        <dbReference type="ARBA" id="ARBA00022475"/>
    </source>
</evidence>
<keyword evidence="2" id="KW-1003">Cell membrane</keyword>
<keyword evidence="5 6" id="KW-0472">Membrane</keyword>
<evidence type="ECO:0000313" key="9">
    <source>
        <dbReference type="Proteomes" id="UP000619260"/>
    </source>
</evidence>
<evidence type="ECO:0000256" key="1">
    <source>
        <dbReference type="ARBA" id="ARBA00004651"/>
    </source>
</evidence>
<evidence type="ECO:0000256" key="5">
    <source>
        <dbReference type="ARBA" id="ARBA00023136"/>
    </source>
</evidence>
<dbReference type="Proteomes" id="UP000619260">
    <property type="component" value="Unassembled WGS sequence"/>
</dbReference>
<evidence type="ECO:0000259" key="7">
    <source>
        <dbReference type="Pfam" id="PF00482"/>
    </source>
</evidence>
<dbReference type="GO" id="GO:0005886">
    <property type="term" value="C:plasma membrane"/>
    <property type="evidence" value="ECO:0007669"/>
    <property type="project" value="UniProtKB-SubCell"/>
</dbReference>
<evidence type="ECO:0000256" key="4">
    <source>
        <dbReference type="ARBA" id="ARBA00022989"/>
    </source>
</evidence>
<dbReference type="AlphaFoldDB" id="A0A8J4DSM4"/>
<gene>
    <name evidence="8" type="ORF">Val02_42680</name>
</gene>
<comment type="caution">
    <text evidence="8">The sequence shown here is derived from an EMBL/GenBank/DDBJ whole genome shotgun (WGS) entry which is preliminary data.</text>
</comment>
<feature type="transmembrane region" description="Helical" evidence="6">
    <location>
        <begin position="172"/>
        <end position="197"/>
    </location>
</feature>
<name>A0A8J4DSM4_9ACTN</name>
<dbReference type="Pfam" id="PF00482">
    <property type="entry name" value="T2SSF"/>
    <property type="match status" value="1"/>
</dbReference>
<evidence type="ECO:0000256" key="6">
    <source>
        <dbReference type="SAM" id="Phobius"/>
    </source>
</evidence>
<protein>
    <recommendedName>
        <fullName evidence="7">Type II secretion system protein GspF domain-containing protein</fullName>
    </recommendedName>
</protein>
<keyword evidence="9" id="KW-1185">Reference proteome</keyword>
<keyword evidence="4 6" id="KW-1133">Transmembrane helix</keyword>
<feature type="transmembrane region" description="Helical" evidence="6">
    <location>
        <begin position="6"/>
        <end position="37"/>
    </location>
</feature>
<reference evidence="8" key="1">
    <citation type="submission" date="2021-01" db="EMBL/GenBank/DDBJ databases">
        <title>Whole genome shotgun sequence of Virgisporangium aliadipatigenens NBRC 105644.</title>
        <authorList>
            <person name="Komaki H."/>
            <person name="Tamura T."/>
        </authorList>
    </citation>
    <scope>NUCLEOTIDE SEQUENCE</scope>
    <source>
        <strain evidence="8">NBRC 105644</strain>
    </source>
</reference>
<dbReference type="PANTHER" id="PTHR35007:SF3">
    <property type="entry name" value="POSSIBLE CONSERVED ALANINE RICH MEMBRANE PROTEIN"/>
    <property type="match status" value="1"/>
</dbReference>
<feature type="domain" description="Type II secretion system protein GspF" evidence="7">
    <location>
        <begin position="63"/>
        <end position="183"/>
    </location>
</feature>
<proteinExistence type="predicted"/>
<evidence type="ECO:0000313" key="8">
    <source>
        <dbReference type="EMBL" id="GIJ47382.1"/>
    </source>
</evidence>
<comment type="subcellular location">
    <subcellularLocation>
        <location evidence="1">Cell membrane</location>
        <topology evidence="1">Multi-pass membrane protein</topology>
    </subcellularLocation>
</comment>
<dbReference type="PANTHER" id="PTHR35007">
    <property type="entry name" value="INTEGRAL MEMBRANE PROTEIN-RELATED"/>
    <property type="match status" value="1"/>
</dbReference>
<keyword evidence="3 6" id="KW-0812">Transmembrane</keyword>
<sequence>MTRRVVALAVLIGAGIAVSIGGWAGAAVGVVVAVVLVRRLPRWLSGRVTVEQRQAAAALPLAADLMAATLRSGAPPDQAARTVGEALGGPTGVRLVRVANALRLGAPAGQAWEHVVDVPGGERLARTATRSADSGAALAAALDRLADELRAARAAAADAAARRAAVLVMLPLGLCFLPAFLLTGVVPVVISLLSGVLG</sequence>
<dbReference type="RefSeq" id="WP_239153214.1">
    <property type="nucleotide sequence ID" value="NZ_BOPF01000014.1"/>
</dbReference>
<accession>A0A8J4DSM4</accession>
<dbReference type="EMBL" id="BOPF01000014">
    <property type="protein sequence ID" value="GIJ47382.1"/>
    <property type="molecule type" value="Genomic_DNA"/>
</dbReference>
<evidence type="ECO:0000256" key="3">
    <source>
        <dbReference type="ARBA" id="ARBA00022692"/>
    </source>
</evidence>
<dbReference type="InterPro" id="IPR018076">
    <property type="entry name" value="T2SS_GspF_dom"/>
</dbReference>
<organism evidence="8 9">
    <name type="scientific">Virgisporangium aliadipatigenens</name>
    <dbReference type="NCBI Taxonomy" id="741659"/>
    <lineage>
        <taxon>Bacteria</taxon>
        <taxon>Bacillati</taxon>
        <taxon>Actinomycetota</taxon>
        <taxon>Actinomycetes</taxon>
        <taxon>Micromonosporales</taxon>
        <taxon>Micromonosporaceae</taxon>
        <taxon>Virgisporangium</taxon>
    </lineage>
</organism>